<evidence type="ECO:0000259" key="2">
    <source>
        <dbReference type="Pfam" id="PF05569"/>
    </source>
</evidence>
<proteinExistence type="predicted"/>
<keyword evidence="1" id="KW-0812">Transmembrane</keyword>
<evidence type="ECO:0000256" key="1">
    <source>
        <dbReference type="SAM" id="Phobius"/>
    </source>
</evidence>
<gene>
    <name evidence="3" type="ORF">KBB96_04255</name>
</gene>
<dbReference type="InterPro" id="IPR052173">
    <property type="entry name" value="Beta-lactam_resp_regulator"/>
</dbReference>
<dbReference type="RefSeq" id="WP_211632670.1">
    <property type="nucleotide sequence ID" value="NZ_CP073100.1"/>
</dbReference>
<dbReference type="Pfam" id="PF05569">
    <property type="entry name" value="Peptidase_M56"/>
    <property type="match status" value="1"/>
</dbReference>
<keyword evidence="1" id="KW-0472">Membrane</keyword>
<organism evidence="3 4">
    <name type="scientific">Luteolibacter ambystomatis</name>
    <dbReference type="NCBI Taxonomy" id="2824561"/>
    <lineage>
        <taxon>Bacteria</taxon>
        <taxon>Pseudomonadati</taxon>
        <taxon>Verrucomicrobiota</taxon>
        <taxon>Verrucomicrobiia</taxon>
        <taxon>Verrucomicrobiales</taxon>
        <taxon>Verrucomicrobiaceae</taxon>
        <taxon>Luteolibacter</taxon>
    </lineage>
</organism>
<name>A0A975PGA8_9BACT</name>
<feature type="transmembrane region" description="Helical" evidence="1">
    <location>
        <begin position="217"/>
        <end position="238"/>
    </location>
</feature>
<dbReference type="KEGG" id="lamb:KBB96_04255"/>
<dbReference type="Gene3D" id="3.30.2010.10">
    <property type="entry name" value="Metalloproteases ('zincins'), catalytic domain"/>
    <property type="match status" value="1"/>
</dbReference>
<keyword evidence="4" id="KW-1185">Reference proteome</keyword>
<feature type="transmembrane region" description="Helical" evidence="1">
    <location>
        <begin position="6"/>
        <end position="32"/>
    </location>
</feature>
<evidence type="ECO:0000313" key="3">
    <source>
        <dbReference type="EMBL" id="QUE52106.1"/>
    </source>
</evidence>
<feature type="transmembrane region" description="Helical" evidence="1">
    <location>
        <begin position="44"/>
        <end position="63"/>
    </location>
</feature>
<dbReference type="CDD" id="cd07341">
    <property type="entry name" value="M56_BlaR1_MecR1_like"/>
    <property type="match status" value="1"/>
</dbReference>
<dbReference type="InterPro" id="IPR008756">
    <property type="entry name" value="Peptidase_M56"/>
</dbReference>
<accession>A0A975PGA8</accession>
<feature type="transmembrane region" description="Helical" evidence="1">
    <location>
        <begin position="108"/>
        <end position="128"/>
    </location>
</feature>
<dbReference type="PANTHER" id="PTHR34978">
    <property type="entry name" value="POSSIBLE SENSOR-TRANSDUCER PROTEIN BLAR"/>
    <property type="match status" value="1"/>
</dbReference>
<sequence>MNTLDALFQWLLAASLRASVVAVVVLSLRGLLRPWLSAWWRHALWLPVVMVLILPAFPVLPWSPFPAEKTAAPVPTVVEPDFAPAPAVPETLPVAASPEQPRFTTMNLLAVVWLCGAGAFLIVGATGYRKSLKRAEWNGAEPEPKLIVTIQMAAAKVGLKGLPRVLVSPEVESPAVTGLLRPLLLLPAGFPQGLSDNEARLILLHELTHLKRRDLSVNWLLCLLQAVHWFNPVMWFSFSRLRADREAACDAQVLALEKEDLRADYGHALLKLQTATPPFGHGLAFVGFFKRGMDLHTRIREISRYRRVHPAWNAAAAVVVGVCTLFGITKAEPPAPAPAEGKSETTAKKDAGALPVQQVVANRLREIVIPEVDFADTTLEEAVAYLRLVSTADDPGTGTPKGINFVIQVKNGVQLPRMKSLRLKNVPLAIALKYVCDQTRMSYRVDEAGSVILAPQTLGDGAAPPTAASSGQAYLNNKLKAIVIPSIQFEDTTLEEAINLLRKRSVELDVKETDPAKKGVNFVIRQRKGEEAPGANPEEGSPKIKGLRLQNVPLGTALKYIADQTRMTCTVDDYAVTLVPSEMAK</sequence>
<feature type="domain" description="Peptidase M56" evidence="2">
    <location>
        <begin position="11"/>
        <end position="300"/>
    </location>
</feature>
<dbReference type="EMBL" id="CP073100">
    <property type="protein sequence ID" value="QUE52106.1"/>
    <property type="molecule type" value="Genomic_DNA"/>
</dbReference>
<reference evidence="3" key="1">
    <citation type="submission" date="2021-04" db="EMBL/GenBank/DDBJ databases">
        <title>Luteolibacter sp. 32A isolated from the skin of an Anderson's salamander (Ambystoma andersonii).</title>
        <authorList>
            <person name="Spergser J."/>
            <person name="Busse H.-J."/>
        </authorList>
    </citation>
    <scope>NUCLEOTIDE SEQUENCE</scope>
    <source>
        <strain evidence="3">32A</strain>
    </source>
</reference>
<dbReference type="AlphaFoldDB" id="A0A975PGA8"/>
<protein>
    <recommendedName>
        <fullName evidence="2">Peptidase M56 domain-containing protein</fullName>
    </recommendedName>
</protein>
<dbReference type="PANTHER" id="PTHR34978:SF3">
    <property type="entry name" value="SLR0241 PROTEIN"/>
    <property type="match status" value="1"/>
</dbReference>
<keyword evidence="1" id="KW-1133">Transmembrane helix</keyword>
<dbReference type="Proteomes" id="UP000676169">
    <property type="component" value="Chromosome"/>
</dbReference>
<evidence type="ECO:0000313" key="4">
    <source>
        <dbReference type="Proteomes" id="UP000676169"/>
    </source>
</evidence>